<dbReference type="EMBL" id="JAKWBI020000147">
    <property type="protein sequence ID" value="KAJ2901551.1"/>
    <property type="molecule type" value="Genomic_DNA"/>
</dbReference>
<dbReference type="AlphaFoldDB" id="A0AAD5RPX1"/>
<feature type="region of interest" description="Disordered" evidence="1">
    <location>
        <begin position="299"/>
        <end position="324"/>
    </location>
</feature>
<name>A0AAD5RPX1_9PEZI</name>
<evidence type="ECO:0000313" key="3">
    <source>
        <dbReference type="Proteomes" id="UP001201980"/>
    </source>
</evidence>
<dbReference type="PANTHER" id="PTHR35395:SF1">
    <property type="entry name" value="DUF6536 DOMAIN-CONTAINING PROTEIN"/>
    <property type="match status" value="1"/>
</dbReference>
<keyword evidence="3" id="KW-1185">Reference proteome</keyword>
<organism evidence="2 3">
    <name type="scientific">Zalerion maritima</name>
    <dbReference type="NCBI Taxonomy" id="339359"/>
    <lineage>
        <taxon>Eukaryota</taxon>
        <taxon>Fungi</taxon>
        <taxon>Dikarya</taxon>
        <taxon>Ascomycota</taxon>
        <taxon>Pezizomycotina</taxon>
        <taxon>Sordariomycetes</taxon>
        <taxon>Lulworthiomycetidae</taxon>
        <taxon>Lulworthiales</taxon>
        <taxon>Lulworthiaceae</taxon>
        <taxon>Zalerion</taxon>
    </lineage>
</organism>
<gene>
    <name evidence="2" type="ORF">MKZ38_001684</name>
</gene>
<feature type="region of interest" description="Disordered" evidence="1">
    <location>
        <begin position="353"/>
        <end position="393"/>
    </location>
</feature>
<evidence type="ECO:0000256" key="1">
    <source>
        <dbReference type="SAM" id="MobiDB-lite"/>
    </source>
</evidence>
<protein>
    <submittedName>
        <fullName evidence="2">Uncharacterized protein</fullName>
    </submittedName>
</protein>
<evidence type="ECO:0000313" key="2">
    <source>
        <dbReference type="EMBL" id="KAJ2901551.1"/>
    </source>
</evidence>
<reference evidence="2" key="1">
    <citation type="submission" date="2022-07" db="EMBL/GenBank/DDBJ databases">
        <title>Draft genome sequence of Zalerion maritima ATCC 34329, a (micro)plastics degrading marine fungus.</title>
        <authorList>
            <person name="Paco A."/>
            <person name="Goncalves M.F.M."/>
            <person name="Rocha-Santos T.A.P."/>
            <person name="Alves A."/>
        </authorList>
    </citation>
    <scope>NUCLEOTIDE SEQUENCE</scope>
    <source>
        <strain evidence="2">ATCC 34329</strain>
    </source>
</reference>
<accession>A0AAD5RPX1</accession>
<comment type="caution">
    <text evidence="2">The sequence shown here is derived from an EMBL/GenBank/DDBJ whole genome shotgun (WGS) entry which is preliminary data.</text>
</comment>
<feature type="compositionally biased region" description="Basic and acidic residues" evidence="1">
    <location>
        <begin position="354"/>
        <end position="375"/>
    </location>
</feature>
<dbReference type="Proteomes" id="UP001201980">
    <property type="component" value="Unassembled WGS sequence"/>
</dbReference>
<dbReference type="PANTHER" id="PTHR35395">
    <property type="entry name" value="DUF6536 DOMAIN-CONTAINING PROTEIN"/>
    <property type="match status" value="1"/>
</dbReference>
<sequence length="393" mass="43444">MHIGWKWLTNLHKCLERYDNPDAVFSTYKNLVVIVSNNSVKNTTGWNSSVWIGHEFLEELLDIDPSLDTSVWQFHNLTIYRSYHSKLRELGSQKVTSFLNLGGATGLINRDGDNLVESQNVMKVQYCLSEPFSVCEIQILPQASIAVCVFTLIKGFICAVVLRSFCKSQPSDTVRSFISKPDPTTDRMSQSSFNPSIENPVATLQGSFNIIELTLIADSLQVVLSIGYTAYNGLFTRMNSEVEWSRYGAECRPLRVTEPTSDNGKSKTAFRLQLPYRWAVPILSLSVVLHFTVSRETAPPPLAKSNSAVISTARPQHTTTGGTARASRFLAQAVEQEGGSCSEEDDFLAAARSSRNDRAVDGRRTARNNMDRELSGDEADERALVGGQMAGAA</sequence>
<proteinExistence type="predicted"/>
<feature type="compositionally biased region" description="Polar residues" evidence="1">
    <location>
        <begin position="304"/>
        <end position="322"/>
    </location>
</feature>